<evidence type="ECO:0000256" key="1">
    <source>
        <dbReference type="SAM" id="Coils"/>
    </source>
</evidence>
<feature type="compositionally biased region" description="Low complexity" evidence="2">
    <location>
        <begin position="1"/>
        <end position="16"/>
    </location>
</feature>
<feature type="region of interest" description="Disordered" evidence="2">
    <location>
        <begin position="1"/>
        <end position="45"/>
    </location>
</feature>
<proteinExistence type="predicted"/>
<dbReference type="EMBL" id="JAPCWZ010000002">
    <property type="protein sequence ID" value="KAK8877036.1"/>
    <property type="molecule type" value="Genomic_DNA"/>
</dbReference>
<feature type="coiled-coil region" evidence="1">
    <location>
        <begin position="79"/>
        <end position="159"/>
    </location>
</feature>
<reference evidence="3 4" key="1">
    <citation type="journal article" date="2024" name="IMA Fungus">
        <title>Apiospora arundinis, a panoply of carbohydrate-active enzymes and secondary metabolites.</title>
        <authorList>
            <person name="Sorensen T."/>
            <person name="Petersen C."/>
            <person name="Muurmann A.T."/>
            <person name="Christiansen J.V."/>
            <person name="Brundto M.L."/>
            <person name="Overgaard C.K."/>
            <person name="Boysen A.T."/>
            <person name="Wollenberg R.D."/>
            <person name="Larsen T.O."/>
            <person name="Sorensen J.L."/>
            <person name="Nielsen K.L."/>
            <person name="Sondergaard T.E."/>
        </authorList>
    </citation>
    <scope>NUCLEOTIDE SEQUENCE [LARGE SCALE GENOMIC DNA]</scope>
    <source>
        <strain evidence="3 4">AAU 773</strain>
    </source>
</reference>
<name>A0ABR2JGU0_9PEZI</name>
<accession>A0ABR2JGU0</accession>
<dbReference type="Proteomes" id="UP001390339">
    <property type="component" value="Unassembled WGS sequence"/>
</dbReference>
<evidence type="ECO:0000313" key="4">
    <source>
        <dbReference type="Proteomes" id="UP001390339"/>
    </source>
</evidence>
<evidence type="ECO:0000256" key="2">
    <source>
        <dbReference type="SAM" id="MobiDB-lite"/>
    </source>
</evidence>
<evidence type="ECO:0000313" key="3">
    <source>
        <dbReference type="EMBL" id="KAK8877036.1"/>
    </source>
</evidence>
<organism evidence="3 4">
    <name type="scientific">Apiospora arundinis</name>
    <dbReference type="NCBI Taxonomy" id="335852"/>
    <lineage>
        <taxon>Eukaryota</taxon>
        <taxon>Fungi</taxon>
        <taxon>Dikarya</taxon>
        <taxon>Ascomycota</taxon>
        <taxon>Pezizomycotina</taxon>
        <taxon>Sordariomycetes</taxon>
        <taxon>Xylariomycetidae</taxon>
        <taxon>Amphisphaeriales</taxon>
        <taxon>Apiosporaceae</taxon>
        <taxon>Apiospora</taxon>
    </lineage>
</organism>
<keyword evidence="1" id="KW-0175">Coiled coil</keyword>
<protein>
    <submittedName>
        <fullName evidence="3">Uncharacterized protein</fullName>
    </submittedName>
</protein>
<keyword evidence="4" id="KW-1185">Reference proteome</keyword>
<comment type="caution">
    <text evidence="3">The sequence shown here is derived from an EMBL/GenBank/DDBJ whole genome shotgun (WGS) entry which is preliminary data.</text>
</comment>
<gene>
    <name evidence="3" type="ORF">PGQ11_001982</name>
</gene>
<sequence>MAGEKSVSSSKGGSLSKAKDSTQSSGTQTDNKKKAGYSSDSDGENTAMTQLEAQVLASVTQLMTAEIRDQMPHFVDAVIRKTTKKLQKVAQDAARLEIDKYIEEVNAETEEEKVNCLVKRIDELSMDTLERVFLQRSVIEKLKRLVAKGETEMSLLEWEKL</sequence>